<feature type="transmembrane region" description="Helical" evidence="17">
    <location>
        <begin position="364"/>
        <end position="383"/>
    </location>
</feature>
<dbReference type="Gene3D" id="3.40.50.80">
    <property type="entry name" value="Nucleotide-binding domain of ferredoxin-NADP reductase (FNR) module"/>
    <property type="match status" value="1"/>
</dbReference>
<dbReference type="PANTHER" id="PTHR19370">
    <property type="entry name" value="NADH-CYTOCHROME B5 REDUCTASE"/>
    <property type="match status" value="1"/>
</dbReference>
<dbReference type="GO" id="GO:0005506">
    <property type="term" value="F:iron ion binding"/>
    <property type="evidence" value="ECO:0007669"/>
    <property type="project" value="InterPro"/>
</dbReference>
<keyword evidence="8" id="KW-0349">Heme</keyword>
<dbReference type="GO" id="GO:0004497">
    <property type="term" value="F:monooxygenase activity"/>
    <property type="evidence" value="ECO:0007669"/>
    <property type="project" value="InterPro"/>
</dbReference>
<feature type="domain" description="Oxidoreductase FAD/NAD(P)-binding" evidence="18">
    <location>
        <begin position="1"/>
        <end position="111"/>
    </location>
</feature>
<keyword evidence="14" id="KW-0520">NAD</keyword>
<evidence type="ECO:0000313" key="20">
    <source>
        <dbReference type="Proteomes" id="UP000095767"/>
    </source>
</evidence>
<comment type="function">
    <text evidence="4">Nitrate reductase is a key enzyme involved in the first step of nitrate assimilation in plants, fungi and bacteria.</text>
</comment>
<dbReference type="STRING" id="888268.A0A1E5V225"/>
<dbReference type="GO" id="GO:0016705">
    <property type="term" value="F:oxidoreductase activity, acting on paired donors, with incorporation or reduction of molecular oxygen"/>
    <property type="evidence" value="ECO:0007669"/>
    <property type="project" value="InterPro"/>
</dbReference>
<dbReference type="Proteomes" id="UP000095767">
    <property type="component" value="Unassembled WGS sequence"/>
</dbReference>
<dbReference type="Pfam" id="PF00175">
    <property type="entry name" value="NAD_binding_1"/>
    <property type="match status" value="1"/>
</dbReference>
<feature type="transmembrane region" description="Helical" evidence="17">
    <location>
        <begin position="121"/>
        <end position="150"/>
    </location>
</feature>
<evidence type="ECO:0000256" key="10">
    <source>
        <dbReference type="ARBA" id="ARBA00022723"/>
    </source>
</evidence>
<evidence type="ECO:0000256" key="17">
    <source>
        <dbReference type="SAM" id="Phobius"/>
    </source>
</evidence>
<evidence type="ECO:0000256" key="16">
    <source>
        <dbReference type="PIRSR" id="PIRSR601834-1"/>
    </source>
</evidence>
<keyword evidence="17" id="KW-1133">Transmembrane helix</keyword>
<evidence type="ECO:0000256" key="7">
    <source>
        <dbReference type="ARBA" id="ARBA00022505"/>
    </source>
</evidence>
<name>A0A1E5V225_9POAL</name>
<keyword evidence="9 16" id="KW-0285">Flavoprotein</keyword>
<evidence type="ECO:0000256" key="5">
    <source>
        <dbReference type="ARBA" id="ARBA00006253"/>
    </source>
</evidence>
<reference evidence="19 20" key="1">
    <citation type="submission" date="2016-09" db="EMBL/GenBank/DDBJ databases">
        <title>The draft genome of Dichanthelium oligosanthes: A C3 panicoid grass species.</title>
        <authorList>
            <person name="Studer A.J."/>
            <person name="Schnable J.C."/>
            <person name="Brutnell T.P."/>
        </authorList>
    </citation>
    <scope>NUCLEOTIDE SEQUENCE [LARGE SCALE GENOMIC DNA]</scope>
    <source>
        <strain evidence="20">cv. Kellogg 1175</strain>
        <tissue evidence="19">Leaf</tissue>
    </source>
</reference>
<dbReference type="InterPro" id="IPR001433">
    <property type="entry name" value="OxRdtase_FAD/NAD-bd"/>
</dbReference>
<dbReference type="GO" id="GO:0006809">
    <property type="term" value="P:nitric oxide biosynthetic process"/>
    <property type="evidence" value="ECO:0007669"/>
    <property type="project" value="TreeGrafter"/>
</dbReference>
<evidence type="ECO:0000256" key="12">
    <source>
        <dbReference type="ARBA" id="ARBA00023002"/>
    </source>
</evidence>
<keyword evidence="10" id="KW-0479">Metal-binding</keyword>
<dbReference type="EMBL" id="LWDX02054263">
    <property type="protein sequence ID" value="OEL19216.1"/>
    <property type="molecule type" value="Genomic_DNA"/>
</dbReference>
<dbReference type="InterPro" id="IPR039261">
    <property type="entry name" value="FNR_nucleotide-bd"/>
</dbReference>
<dbReference type="SUPFAM" id="SSF48264">
    <property type="entry name" value="Cytochrome P450"/>
    <property type="match status" value="1"/>
</dbReference>
<keyword evidence="17" id="KW-0812">Transmembrane</keyword>
<evidence type="ECO:0000259" key="18">
    <source>
        <dbReference type="Pfam" id="PF00175"/>
    </source>
</evidence>
<protein>
    <submittedName>
        <fullName evidence="19">Cytochrome P450 724B1</fullName>
    </submittedName>
</protein>
<keyword evidence="12" id="KW-0560">Oxidoreductase</keyword>
<dbReference type="GO" id="GO:0020037">
    <property type="term" value="F:heme binding"/>
    <property type="evidence" value="ECO:0007669"/>
    <property type="project" value="InterPro"/>
</dbReference>
<evidence type="ECO:0000256" key="15">
    <source>
        <dbReference type="ARBA" id="ARBA00023063"/>
    </source>
</evidence>
<dbReference type="PANTHER" id="PTHR19370:SF188">
    <property type="entry name" value="NITRATE REDUCTASE [NADH] 3"/>
    <property type="match status" value="1"/>
</dbReference>
<keyword evidence="13" id="KW-0408">Iron</keyword>
<dbReference type="GO" id="GO:0009703">
    <property type="term" value="F:nitrate reductase (NADH) activity"/>
    <property type="evidence" value="ECO:0007669"/>
    <property type="project" value="TreeGrafter"/>
</dbReference>
<evidence type="ECO:0000256" key="1">
    <source>
        <dbReference type="ARBA" id="ARBA00001924"/>
    </source>
</evidence>
<comment type="subunit">
    <text evidence="6">Homodimer.</text>
</comment>
<comment type="similarity">
    <text evidence="5">Belongs to the nitrate reductase family.</text>
</comment>
<evidence type="ECO:0000256" key="3">
    <source>
        <dbReference type="ARBA" id="ARBA00001974"/>
    </source>
</evidence>
<proteinExistence type="inferred from homology"/>
<comment type="caution">
    <text evidence="19">The sequence shown here is derived from an EMBL/GenBank/DDBJ whole genome shotgun (WGS) entry which is preliminary data.</text>
</comment>
<evidence type="ECO:0000313" key="19">
    <source>
        <dbReference type="EMBL" id="OEL19216.1"/>
    </source>
</evidence>
<dbReference type="InterPro" id="IPR036396">
    <property type="entry name" value="Cyt_P450_sf"/>
</dbReference>
<organism evidence="19 20">
    <name type="scientific">Dichanthelium oligosanthes</name>
    <dbReference type="NCBI Taxonomy" id="888268"/>
    <lineage>
        <taxon>Eukaryota</taxon>
        <taxon>Viridiplantae</taxon>
        <taxon>Streptophyta</taxon>
        <taxon>Embryophyta</taxon>
        <taxon>Tracheophyta</taxon>
        <taxon>Spermatophyta</taxon>
        <taxon>Magnoliopsida</taxon>
        <taxon>Liliopsida</taxon>
        <taxon>Poales</taxon>
        <taxon>Poaceae</taxon>
        <taxon>PACMAD clade</taxon>
        <taxon>Panicoideae</taxon>
        <taxon>Panicodae</taxon>
        <taxon>Paniceae</taxon>
        <taxon>Dichantheliinae</taxon>
        <taxon>Dichanthelium</taxon>
    </lineage>
</organism>
<evidence type="ECO:0000256" key="2">
    <source>
        <dbReference type="ARBA" id="ARBA00001971"/>
    </source>
</evidence>
<keyword evidence="7" id="KW-0500">Molybdenum</keyword>
<dbReference type="GO" id="GO:0042128">
    <property type="term" value="P:nitrate assimilation"/>
    <property type="evidence" value="ECO:0007669"/>
    <property type="project" value="UniProtKB-KW"/>
</dbReference>
<dbReference type="InterPro" id="IPR001834">
    <property type="entry name" value="CBR-like"/>
</dbReference>
<dbReference type="OrthoDB" id="3945418at2759"/>
<comment type="cofactor">
    <cofactor evidence="1">
        <name>Mo-molybdopterin</name>
        <dbReference type="ChEBI" id="CHEBI:71302"/>
    </cofactor>
</comment>
<dbReference type="SUPFAM" id="SSF52343">
    <property type="entry name" value="Ferredoxin reductase-like, C-terminal NADP-linked domain"/>
    <property type="match status" value="1"/>
</dbReference>
<accession>A0A1E5V225</accession>
<evidence type="ECO:0000256" key="11">
    <source>
        <dbReference type="ARBA" id="ARBA00022827"/>
    </source>
</evidence>
<evidence type="ECO:0000256" key="6">
    <source>
        <dbReference type="ARBA" id="ARBA00011738"/>
    </source>
</evidence>
<keyword evidence="20" id="KW-1185">Reference proteome</keyword>
<keyword evidence="17" id="KW-0472">Membrane</keyword>
<dbReference type="CDD" id="cd06183">
    <property type="entry name" value="cyt_b5_reduct_like"/>
    <property type="match status" value="1"/>
</dbReference>
<feature type="binding site" evidence="16">
    <location>
        <position position="9"/>
    </location>
    <ligand>
        <name>FAD</name>
        <dbReference type="ChEBI" id="CHEBI:57692"/>
    </ligand>
</feature>
<dbReference type="FunFam" id="3.40.50.80:FF:000025">
    <property type="entry name" value="Nitrate reductase [NADH]"/>
    <property type="match status" value="1"/>
</dbReference>
<evidence type="ECO:0000256" key="4">
    <source>
        <dbReference type="ARBA" id="ARBA00003838"/>
    </source>
</evidence>
<dbReference type="Gene3D" id="1.10.630.10">
    <property type="entry name" value="Cytochrome P450"/>
    <property type="match status" value="1"/>
</dbReference>
<dbReference type="GO" id="GO:0071949">
    <property type="term" value="F:FAD binding"/>
    <property type="evidence" value="ECO:0007669"/>
    <property type="project" value="TreeGrafter"/>
</dbReference>
<evidence type="ECO:0000256" key="9">
    <source>
        <dbReference type="ARBA" id="ARBA00022630"/>
    </source>
</evidence>
<dbReference type="AlphaFoldDB" id="A0A1E5V225"/>
<sequence>MVAGGSGITPIYQVIQAVLRDQPEDQTVIHLVYANRTEDDILLRDELDRWAAEYPDRLKVWYVISQARRPEEGWKYSVGVVTEAILREHVPEGGDDTLALACGPPLMIQFAVSPNLEKMNYWVSVGCMNMMVAVPLLAAFAAVILATVVFRHFAPLLRNPGGVPRGSFGWPLVGETLGFLRPHASTTTGSFLHDHIIRYGAVFKSHLFGAPTVVSCDAELNHFVLQNEGRLFQCSYPGPVRGILGESSLLVVTGERHRRLRSVFLALVASTGLRPSYLADVDRAACRIVASWRGRRAVTFCDEAKKFTFGVIVEQVLGLSADEPATSLILQDYNTFMEGLISFPLNVPGTSYARAVKVTYRRDFLRFLGVVIAVLQVFVHLSIPVCRCH</sequence>
<comment type="cofactor">
    <cofactor evidence="2">
        <name>heme</name>
        <dbReference type="ChEBI" id="CHEBI:30413"/>
    </cofactor>
</comment>
<comment type="cofactor">
    <cofactor evidence="3 16">
        <name>FAD</name>
        <dbReference type="ChEBI" id="CHEBI:57692"/>
    </cofactor>
</comment>
<evidence type="ECO:0000256" key="13">
    <source>
        <dbReference type="ARBA" id="ARBA00023004"/>
    </source>
</evidence>
<evidence type="ECO:0000256" key="14">
    <source>
        <dbReference type="ARBA" id="ARBA00023027"/>
    </source>
</evidence>
<keyword evidence="15" id="KW-0534">Nitrate assimilation</keyword>
<gene>
    <name evidence="19" type="ORF">BAE44_0019763</name>
</gene>
<keyword evidence="11 16" id="KW-0274">FAD</keyword>
<evidence type="ECO:0000256" key="8">
    <source>
        <dbReference type="ARBA" id="ARBA00022617"/>
    </source>
</evidence>